<keyword evidence="2" id="KW-0812">Transmembrane</keyword>
<proteinExistence type="predicted"/>
<evidence type="ECO:0000313" key="3">
    <source>
        <dbReference type="EMBL" id="MFC5217289.1"/>
    </source>
</evidence>
<sequence>MIAEAIDTALTVGYALAGWVIFFVTVAAILALAAIATGAWGMRALWRRTAGPSWARGRIRARIHAARRRRRARPAWSTSQPPDYGEAA</sequence>
<dbReference type="EMBL" id="JBHSKM010000019">
    <property type="protein sequence ID" value="MFC5217289.1"/>
    <property type="molecule type" value="Genomic_DNA"/>
</dbReference>
<keyword evidence="2" id="KW-1133">Transmembrane helix</keyword>
<dbReference type="Proteomes" id="UP001596263">
    <property type="component" value="Unassembled WGS sequence"/>
</dbReference>
<feature type="transmembrane region" description="Helical" evidence="2">
    <location>
        <begin position="16"/>
        <end position="40"/>
    </location>
</feature>
<feature type="region of interest" description="Disordered" evidence="1">
    <location>
        <begin position="65"/>
        <end position="88"/>
    </location>
</feature>
<gene>
    <name evidence="3" type="ORF">ACFPQ9_25965</name>
</gene>
<accession>A0ABW0CP10</accession>
<reference evidence="4" key="1">
    <citation type="journal article" date="2019" name="Int. J. Syst. Evol. Microbiol.">
        <title>The Global Catalogue of Microorganisms (GCM) 10K type strain sequencing project: providing services to taxonomists for standard genome sequencing and annotation.</title>
        <authorList>
            <consortium name="The Broad Institute Genomics Platform"/>
            <consortium name="The Broad Institute Genome Sequencing Center for Infectious Disease"/>
            <person name="Wu L."/>
            <person name="Ma J."/>
        </authorList>
    </citation>
    <scope>NUCLEOTIDE SEQUENCE [LARGE SCALE GENOMIC DNA]</scope>
    <source>
        <strain evidence="4">KCTC 42586</strain>
    </source>
</reference>
<name>A0ABW0CP10_STRCD</name>
<comment type="caution">
    <text evidence="3">The sequence shown here is derived from an EMBL/GenBank/DDBJ whole genome shotgun (WGS) entry which is preliminary data.</text>
</comment>
<evidence type="ECO:0000256" key="2">
    <source>
        <dbReference type="SAM" id="Phobius"/>
    </source>
</evidence>
<keyword evidence="4" id="KW-1185">Reference proteome</keyword>
<dbReference type="RefSeq" id="WP_380857841.1">
    <property type="nucleotide sequence ID" value="NZ_JBHSKM010000019.1"/>
</dbReference>
<protein>
    <submittedName>
        <fullName evidence="3">Uncharacterized protein</fullName>
    </submittedName>
</protein>
<evidence type="ECO:0000256" key="1">
    <source>
        <dbReference type="SAM" id="MobiDB-lite"/>
    </source>
</evidence>
<keyword evidence="2" id="KW-0472">Membrane</keyword>
<evidence type="ECO:0000313" key="4">
    <source>
        <dbReference type="Proteomes" id="UP001596263"/>
    </source>
</evidence>
<organism evidence="3 4">
    <name type="scientific">Streptomyces coerulescens</name>
    <dbReference type="NCBI Taxonomy" id="29304"/>
    <lineage>
        <taxon>Bacteria</taxon>
        <taxon>Bacillati</taxon>
        <taxon>Actinomycetota</taxon>
        <taxon>Actinomycetes</taxon>
        <taxon>Kitasatosporales</taxon>
        <taxon>Streptomycetaceae</taxon>
        <taxon>Streptomyces</taxon>
    </lineage>
</organism>